<evidence type="ECO:0000256" key="1">
    <source>
        <dbReference type="SAM" id="MobiDB-lite"/>
    </source>
</evidence>
<feature type="region of interest" description="Disordered" evidence="1">
    <location>
        <begin position="273"/>
        <end position="393"/>
    </location>
</feature>
<feature type="region of interest" description="Disordered" evidence="1">
    <location>
        <begin position="156"/>
        <end position="224"/>
    </location>
</feature>
<feature type="compositionally biased region" description="Basic residues" evidence="1">
    <location>
        <begin position="306"/>
        <end position="315"/>
    </location>
</feature>
<feature type="region of interest" description="Disordered" evidence="1">
    <location>
        <begin position="421"/>
        <end position="540"/>
    </location>
</feature>
<sequence length="826" mass="93876">MRPRKRPRLYFHDSATPEPDAELEHARQRNDDLLKSRWENIFRKYGRDFTGIADEIGVISGEVEIDNGHIQSMQYEWETSEEQNVNSSFDGKRMLRAMTEVNSEGSTPVSVEDEVLESIETIAGVAMLSDVSSEDSLFLTESRALSLEHDELSQEYYEERHGTASSHGTNDLENLPLQPRTARSPSPDDLFDTQRDSSAAQRTSSLTVSEFETPPTPAPAASIYKSTIRAEVRRILEEERGHQMEMEEEMIEPAWRIPVRLPSSSRLLPRIVSTERSPSEWENETTSALDPSSWAGLSRAQQSKRQAVRPQKRRRFRDESEDPLQEGFSSEPETQSRAVSRDRSAQSPSTSAYFEAQLRQRSETQTTSRQSSRQMSSTPWPIESERPDPASLSRKVWNMDDAVATVETRTAYHVDYGSHRRDMHSAVTPRHNEAAVPDWSPEEESDNDGWIYDQEPNPSSINRRSRYLSEQPDPQSVLGDMSVEYAGKFTLDTQKRRSSRRSAPHLRFTAPESSQDKSNHPWQQPVTRSGKPLGKKSLKQRKVNSVKFVESATSLNETLAEPSYVEQCPNPDDPVVKEIERQKVFKPMNEGICYYCNGNHLDKNGVGAHWDRVLTNFAVRTLDDEDPHDIEFIHAVRSKVERRTRPAKTCVADFKAMIQLHEGSGMSFKDIVASHLLITTKGADRLQSEYDVYRQPAQTPRQWTTEEVDKLKELVNRHLTTGNKQITIISLYRQSKLPKTVTFVDLGNKLAEIFLEEYATSGEQFIEELRTYRSRSWRSNPTDGEGQAGASVVDPALTDTIKKESTQEPVVTSHAIEIAVQDDQAT</sequence>
<dbReference type="Proteomes" id="UP001309876">
    <property type="component" value="Unassembled WGS sequence"/>
</dbReference>
<feature type="compositionally biased region" description="Polar residues" evidence="1">
    <location>
        <begin position="163"/>
        <end position="172"/>
    </location>
</feature>
<reference evidence="2 3" key="1">
    <citation type="submission" date="2023-08" db="EMBL/GenBank/DDBJ databases">
        <title>Black Yeasts Isolated from many extreme environments.</title>
        <authorList>
            <person name="Coleine C."/>
            <person name="Stajich J.E."/>
            <person name="Selbmann L."/>
        </authorList>
    </citation>
    <scope>NUCLEOTIDE SEQUENCE [LARGE SCALE GENOMIC DNA]</scope>
    <source>
        <strain evidence="2 3">CCFEE 5910</strain>
    </source>
</reference>
<dbReference type="GO" id="GO:0046982">
    <property type="term" value="F:protein heterodimerization activity"/>
    <property type="evidence" value="ECO:0007669"/>
    <property type="project" value="InterPro"/>
</dbReference>
<evidence type="ECO:0000313" key="2">
    <source>
        <dbReference type="EMBL" id="KAK5084243.1"/>
    </source>
</evidence>
<comment type="caution">
    <text evidence="2">The sequence shown here is derived from an EMBL/GenBank/DDBJ whole genome shotgun (WGS) entry which is preliminary data.</text>
</comment>
<dbReference type="GO" id="GO:0005634">
    <property type="term" value="C:nucleus"/>
    <property type="evidence" value="ECO:0007669"/>
    <property type="project" value="InterPro"/>
</dbReference>
<dbReference type="InterPro" id="IPR018465">
    <property type="entry name" value="Scm3/HJURP"/>
</dbReference>
<protein>
    <recommendedName>
        <fullName evidence="4">Myb-like domain-containing protein</fullName>
    </recommendedName>
</protein>
<feature type="compositionally biased region" description="Polar residues" evidence="1">
    <location>
        <begin position="327"/>
        <end position="338"/>
    </location>
</feature>
<organism evidence="2 3">
    <name type="scientific">Lithohypha guttulata</name>
    <dbReference type="NCBI Taxonomy" id="1690604"/>
    <lineage>
        <taxon>Eukaryota</taxon>
        <taxon>Fungi</taxon>
        <taxon>Dikarya</taxon>
        <taxon>Ascomycota</taxon>
        <taxon>Pezizomycotina</taxon>
        <taxon>Eurotiomycetes</taxon>
        <taxon>Chaetothyriomycetidae</taxon>
        <taxon>Chaetothyriales</taxon>
        <taxon>Trichomeriaceae</taxon>
        <taxon>Lithohypha</taxon>
    </lineage>
</organism>
<dbReference type="Pfam" id="PF10384">
    <property type="entry name" value="Scm3"/>
    <property type="match status" value="1"/>
</dbReference>
<dbReference type="EMBL" id="JAVRRJ010000005">
    <property type="protein sequence ID" value="KAK5084243.1"/>
    <property type="molecule type" value="Genomic_DNA"/>
</dbReference>
<evidence type="ECO:0008006" key="4">
    <source>
        <dbReference type="Google" id="ProtNLM"/>
    </source>
</evidence>
<feature type="region of interest" description="Disordered" evidence="1">
    <location>
        <begin position="1"/>
        <end position="26"/>
    </location>
</feature>
<name>A0AAN7SXK6_9EURO</name>
<accession>A0AAN7SXK6</accession>
<dbReference type="GO" id="GO:0042393">
    <property type="term" value="F:histone binding"/>
    <property type="evidence" value="ECO:0007669"/>
    <property type="project" value="InterPro"/>
</dbReference>
<dbReference type="InterPro" id="IPR009072">
    <property type="entry name" value="Histone-fold"/>
</dbReference>
<dbReference type="Gene3D" id="1.10.20.10">
    <property type="entry name" value="Histone, subunit A"/>
    <property type="match status" value="1"/>
</dbReference>
<feature type="compositionally biased region" description="Low complexity" evidence="1">
    <location>
        <begin position="363"/>
        <end position="378"/>
    </location>
</feature>
<keyword evidence="3" id="KW-1185">Reference proteome</keyword>
<dbReference type="AlphaFoldDB" id="A0AAN7SXK6"/>
<gene>
    <name evidence="2" type="ORF">LTR05_005319</name>
</gene>
<proteinExistence type="predicted"/>
<feature type="compositionally biased region" description="Polar residues" evidence="1">
    <location>
        <begin position="196"/>
        <end position="210"/>
    </location>
</feature>
<evidence type="ECO:0000313" key="3">
    <source>
        <dbReference type="Proteomes" id="UP001309876"/>
    </source>
</evidence>